<gene>
    <name evidence="1" type="ORF">SERN_0390</name>
</gene>
<evidence type="ECO:0000313" key="2">
    <source>
        <dbReference type="Proteomes" id="UP000297318"/>
    </source>
</evidence>
<evidence type="ECO:0000313" key="1">
    <source>
        <dbReference type="EMBL" id="TGO06198.1"/>
    </source>
</evidence>
<reference evidence="1 2" key="1">
    <citation type="submission" date="2018-11" db="EMBL/GenBank/DDBJ databases">
        <title>Complete genome sequencing of the Actinobacteria Serinibacter sp. K3-2.</title>
        <authorList>
            <person name="Rakitin A.L."/>
            <person name="Beletsky A.V."/>
            <person name="Mardanov A.V."/>
            <person name="Ravin N.V."/>
            <person name="Gromova A.S."/>
            <person name="Filippova S.N."/>
            <person name="Gal'Chenko V.F."/>
        </authorList>
    </citation>
    <scope>NUCLEOTIDE SEQUENCE [LARGE SCALE GENOMIC DNA]</scope>
    <source>
        <strain evidence="1 2">K3-2</strain>
    </source>
</reference>
<keyword evidence="2" id="KW-1185">Reference proteome</keyword>
<organism evidence="1 2">
    <name type="scientific">Serinibacter arcticus</name>
    <dbReference type="NCBI Taxonomy" id="1655435"/>
    <lineage>
        <taxon>Bacteria</taxon>
        <taxon>Bacillati</taxon>
        <taxon>Actinomycetota</taxon>
        <taxon>Actinomycetes</taxon>
        <taxon>Micrococcales</taxon>
        <taxon>Beutenbergiaceae</taxon>
        <taxon>Serinibacter</taxon>
    </lineage>
</organism>
<evidence type="ECO:0008006" key="3">
    <source>
        <dbReference type="Google" id="ProtNLM"/>
    </source>
</evidence>
<dbReference type="EMBL" id="RHPJ01000001">
    <property type="protein sequence ID" value="TGO06198.1"/>
    <property type="molecule type" value="Genomic_DNA"/>
</dbReference>
<name>A0A4Z1E5P4_9MICO</name>
<accession>A0A4Z1E5P4</accession>
<comment type="caution">
    <text evidence="1">The sequence shown here is derived from an EMBL/GenBank/DDBJ whole genome shotgun (WGS) entry which is preliminary data.</text>
</comment>
<proteinExistence type="predicted"/>
<dbReference type="Proteomes" id="UP000297318">
    <property type="component" value="Unassembled WGS sequence"/>
</dbReference>
<dbReference type="AlphaFoldDB" id="A0A4Z1E5P4"/>
<protein>
    <recommendedName>
        <fullName evidence="3">Transcriptional regulator, AbiEi antitoxin, Type IV TA system</fullName>
    </recommendedName>
</protein>
<sequence length="308" mass="33234">MIRRELYDGLTSPVRGEPIAPPTLPTLWRTGEAWRGRVEAAQRSGRAERVRRGLYGPPSSPAAGDDALLAAIVAVGSRMSTAFAISHRSAGLLAGLWVPPRHDAVVEVTQVGPISSTAHADVTLRRYRSDLPHDEIRDFLGLPVTSVERTAVDCARTLPLARALAVVDSALVIGADRGEMERILHRLRGRRGVRAAREIVALGQPTVGSPAESVVRAEIVAAGLPVPSTLVVVDTPGGAFELDMGWIDQKVGVEVHGRGKYLRGADPVSEAVRREHVFEAGWSVVDVRTGQPAWHYLPRVRRALEARA</sequence>